<reference evidence="1" key="1">
    <citation type="submission" date="2020-07" db="EMBL/GenBank/DDBJ databases">
        <title>The High-quality genome of the commercially important snow crab, Chionoecetes opilio.</title>
        <authorList>
            <person name="Jeong J.-H."/>
            <person name="Ryu S."/>
        </authorList>
    </citation>
    <scope>NUCLEOTIDE SEQUENCE</scope>
    <source>
        <strain evidence="1">MADBK_172401_WGS</strain>
        <tissue evidence="1">Digestive gland</tissue>
    </source>
</reference>
<dbReference type="AlphaFoldDB" id="A0A8J4XZW2"/>
<evidence type="ECO:0000313" key="2">
    <source>
        <dbReference type="Proteomes" id="UP000770661"/>
    </source>
</evidence>
<organism evidence="1 2">
    <name type="scientific">Chionoecetes opilio</name>
    <name type="common">Atlantic snow crab</name>
    <name type="synonym">Cancer opilio</name>
    <dbReference type="NCBI Taxonomy" id="41210"/>
    <lineage>
        <taxon>Eukaryota</taxon>
        <taxon>Metazoa</taxon>
        <taxon>Ecdysozoa</taxon>
        <taxon>Arthropoda</taxon>
        <taxon>Crustacea</taxon>
        <taxon>Multicrustacea</taxon>
        <taxon>Malacostraca</taxon>
        <taxon>Eumalacostraca</taxon>
        <taxon>Eucarida</taxon>
        <taxon>Decapoda</taxon>
        <taxon>Pleocyemata</taxon>
        <taxon>Brachyura</taxon>
        <taxon>Eubrachyura</taxon>
        <taxon>Majoidea</taxon>
        <taxon>Majidae</taxon>
        <taxon>Chionoecetes</taxon>
    </lineage>
</organism>
<keyword evidence="2" id="KW-1185">Reference proteome</keyword>
<name>A0A8J4XZW2_CHIOP</name>
<dbReference type="Proteomes" id="UP000770661">
    <property type="component" value="Unassembled WGS sequence"/>
</dbReference>
<sequence>MKPLANCLDRLQTEENAYLGVLLPTLTRMRVALERMEEARGDQALTYAKPLVRALLRQEGNKGGFNNRFSAMFKDLDLLMASALHPNYGMTTFNSVAPNMKEEIFQRIVKEMKALIRQETEERDNSQDMEAMEEHEEVSADPLQSCVTQPRLTRRTTWKRTSRRSCWLGRGARSKYRDQWVTLFIKYNTGIPSSAAVERLFSTAGDVLRPKRACLSEDNFEYLVFLKGNLTSSSRSSRCQGGG</sequence>
<dbReference type="EMBL" id="JACEEZ010016455">
    <property type="protein sequence ID" value="KAG0718195.1"/>
    <property type="molecule type" value="Genomic_DNA"/>
</dbReference>
<dbReference type="InterPro" id="IPR012337">
    <property type="entry name" value="RNaseH-like_sf"/>
</dbReference>
<gene>
    <name evidence="1" type="ORF">GWK47_052899</name>
</gene>
<dbReference type="OrthoDB" id="6380091at2759"/>
<comment type="caution">
    <text evidence="1">The sequence shown here is derived from an EMBL/GenBank/DDBJ whole genome shotgun (WGS) entry which is preliminary data.</text>
</comment>
<accession>A0A8J4XZW2</accession>
<proteinExistence type="predicted"/>
<protein>
    <recommendedName>
        <fullName evidence="3">HAT C-terminal dimerisation domain-containing protein</fullName>
    </recommendedName>
</protein>
<evidence type="ECO:0008006" key="3">
    <source>
        <dbReference type="Google" id="ProtNLM"/>
    </source>
</evidence>
<evidence type="ECO:0000313" key="1">
    <source>
        <dbReference type="EMBL" id="KAG0718195.1"/>
    </source>
</evidence>
<dbReference type="SUPFAM" id="SSF53098">
    <property type="entry name" value="Ribonuclease H-like"/>
    <property type="match status" value="1"/>
</dbReference>